<evidence type="ECO:0008006" key="3">
    <source>
        <dbReference type="Google" id="ProtNLM"/>
    </source>
</evidence>
<dbReference type="eggNOG" id="COG0763">
    <property type="taxonomic scope" value="Bacteria"/>
</dbReference>
<gene>
    <name evidence="1" type="ordered locus">BN4_12687</name>
</gene>
<organism evidence="1 2">
    <name type="scientific">Pseudodesulfovibrio piezophilus (strain DSM 21447 / JCM 15486 / C1TLV30)</name>
    <name type="common">Desulfovibrio piezophilus</name>
    <dbReference type="NCBI Taxonomy" id="1322246"/>
    <lineage>
        <taxon>Bacteria</taxon>
        <taxon>Pseudomonadati</taxon>
        <taxon>Thermodesulfobacteriota</taxon>
        <taxon>Desulfovibrionia</taxon>
        <taxon>Desulfovibrionales</taxon>
        <taxon>Desulfovibrionaceae</taxon>
    </lineage>
</organism>
<dbReference type="AlphaFoldDB" id="M1WMR9"/>
<dbReference type="GO" id="GO:0015774">
    <property type="term" value="P:polysaccharide transport"/>
    <property type="evidence" value="ECO:0007669"/>
    <property type="project" value="InterPro"/>
</dbReference>
<dbReference type="STRING" id="1322246.BN4_12687"/>
<accession>M1WMR9</accession>
<dbReference type="PATRIC" id="fig|879567.3.peg.2878"/>
<dbReference type="OrthoDB" id="5449359at2"/>
<keyword evidence="2" id="KW-1185">Reference proteome</keyword>
<dbReference type="KEGG" id="dpi:BN4_12687"/>
<dbReference type="GO" id="GO:0000271">
    <property type="term" value="P:polysaccharide biosynthetic process"/>
    <property type="evidence" value="ECO:0007669"/>
    <property type="project" value="InterPro"/>
</dbReference>
<dbReference type="Pfam" id="PF05159">
    <property type="entry name" value="Capsule_synth"/>
    <property type="match status" value="1"/>
</dbReference>
<name>M1WMR9_PSEP2</name>
<dbReference type="EMBL" id="FO203427">
    <property type="protein sequence ID" value="CCH49920.1"/>
    <property type="molecule type" value="Genomic_DNA"/>
</dbReference>
<sequence>MKLLGVTMGGFLQVFVELHKHISSFLPLNSPAIFVSDANNYKNAKQEFPELSQYKTLTEWDFIERGRKNSVNVEILKEYQQRFPVSLWRTILADRRLYFGKHCKFCQDYSSRFSETELLGILCAAVRDIDAFVDNYRPDAIIGFSSVTLADCLFELVAKEKNIPYFQLKSAKVQNRMIISETGMGNCPIFAHRYESGKPASSASTKLAKHIIEEIRGQGLQYEGVIDFNVSRLIALFHTAFGKLIDGFQTDLKSWRDPVLRKDNHRESALAKAYFTTVVHPIRMISSQKRIPFLSAQQVKSQGEYLFYPMHFEPEVALQVFGRPYQNQIEVVRNLALSVPVGMKVVVKEHPRSVGFRSLDYYKKLLEIPNVRLVDPFLPAFEIVKYASVVAVVSGTIGLEAAICGKPVVVLGEVPYQVLPNSMVIVCRDLFNLDCDIAELIKNYNYNEEAVERLLGLIVDDSVAVNFYSKILGKTERVAEAGDSRSRHEEFLALAGYVASKLFTLKKSPTKS</sequence>
<evidence type="ECO:0000313" key="1">
    <source>
        <dbReference type="EMBL" id="CCH49920.1"/>
    </source>
</evidence>
<protein>
    <recommendedName>
        <fullName evidence="3">Capsule polysaccharide biosynthesis protein</fullName>
    </recommendedName>
</protein>
<proteinExistence type="predicted"/>
<dbReference type="SUPFAM" id="SSF53756">
    <property type="entry name" value="UDP-Glycosyltransferase/glycogen phosphorylase"/>
    <property type="match status" value="1"/>
</dbReference>
<evidence type="ECO:0000313" key="2">
    <source>
        <dbReference type="Proteomes" id="UP000011724"/>
    </source>
</evidence>
<reference evidence="2" key="2">
    <citation type="journal article" date="2013" name="Stand. Genomic Sci.">
        <title>Complete genome sequence of Desulfocapsa sulfexigens, a marine deltaproteobacterium specialized in disproportionating inorganic sulfur compounds.</title>
        <authorList>
            <person name="Finster K.W."/>
            <person name="Kjeldsen K.U."/>
            <person name="Kube M."/>
            <person name="Reinhardt R."/>
            <person name="Mussmann M."/>
            <person name="Amann R."/>
            <person name="Schreiber L."/>
        </authorList>
    </citation>
    <scope>NUCLEOTIDE SEQUENCE [LARGE SCALE GENOMIC DNA]</scope>
    <source>
        <strain evidence="2">DSM 10523 / SB164P1</strain>
    </source>
</reference>
<dbReference type="InterPro" id="IPR007833">
    <property type="entry name" value="Capsule_polysaccharide_synth"/>
</dbReference>
<dbReference type="HOGENOM" id="CLU_522606_0_0_7"/>
<dbReference type="Gene3D" id="3.40.50.2000">
    <property type="entry name" value="Glycogen Phosphorylase B"/>
    <property type="match status" value="1"/>
</dbReference>
<dbReference type="RefSeq" id="WP_015415963.1">
    <property type="nucleotide sequence ID" value="NC_020409.1"/>
</dbReference>
<reference evidence="1 2" key="1">
    <citation type="journal article" date="2013" name="PLoS ONE">
        <title>The first genomic and proteomic characterization of a deep-sea sulfate reducer: insights into the piezophilic lifestyle of Desulfovibrio piezophilus.</title>
        <authorList>
            <person name="Pradel N."/>
            <person name="Ji B."/>
            <person name="Gimenez G."/>
            <person name="Talla E."/>
            <person name="Lenoble P."/>
            <person name="Garel M."/>
            <person name="Tamburini C."/>
            <person name="Fourquet P."/>
            <person name="Lebrun R."/>
            <person name="Bertin P."/>
            <person name="Denis Y."/>
            <person name="Pophillat M."/>
            <person name="Barbe V."/>
            <person name="Ollivier B."/>
            <person name="Dolla A."/>
        </authorList>
    </citation>
    <scope>NUCLEOTIDE SEQUENCE [LARGE SCALE GENOMIC DNA]</scope>
    <source>
        <strain evidence="2">DSM 10523 / SB164P1</strain>
    </source>
</reference>
<dbReference type="Proteomes" id="UP000011724">
    <property type="component" value="Chromosome"/>
</dbReference>